<name>A0ABQ0RTM0_9PSEU</name>
<evidence type="ECO:0000313" key="2">
    <source>
        <dbReference type="EMBL" id="GEC24020.1"/>
    </source>
</evidence>
<feature type="compositionally biased region" description="Basic and acidic residues" evidence="1">
    <location>
        <begin position="142"/>
        <end position="151"/>
    </location>
</feature>
<feature type="compositionally biased region" description="Basic and acidic residues" evidence="1">
    <location>
        <begin position="158"/>
        <end position="169"/>
    </location>
</feature>
<gene>
    <name evidence="2" type="ORF">PSA01_10490</name>
</gene>
<dbReference type="EMBL" id="BJNH01000012">
    <property type="protein sequence ID" value="GEC24020.1"/>
    <property type="molecule type" value="Genomic_DNA"/>
</dbReference>
<comment type="caution">
    <text evidence="2">The sequence shown here is derived from an EMBL/GenBank/DDBJ whole genome shotgun (WGS) entry which is preliminary data.</text>
</comment>
<feature type="region of interest" description="Disordered" evidence="1">
    <location>
        <begin position="1"/>
        <end position="169"/>
    </location>
</feature>
<accession>A0ABQ0RTM0</accession>
<protein>
    <submittedName>
        <fullName evidence="2">Uncharacterized protein</fullName>
    </submittedName>
</protein>
<evidence type="ECO:0000256" key="1">
    <source>
        <dbReference type="SAM" id="MobiDB-lite"/>
    </source>
</evidence>
<organism evidence="2 3">
    <name type="scientific">Pseudonocardia saturnea</name>
    <dbReference type="NCBI Taxonomy" id="33909"/>
    <lineage>
        <taxon>Bacteria</taxon>
        <taxon>Bacillati</taxon>
        <taxon>Actinomycetota</taxon>
        <taxon>Actinomycetes</taxon>
        <taxon>Pseudonocardiales</taxon>
        <taxon>Pseudonocardiaceae</taxon>
        <taxon>Pseudonocardia</taxon>
    </lineage>
</organism>
<evidence type="ECO:0000313" key="3">
    <source>
        <dbReference type="Proteomes" id="UP000320693"/>
    </source>
</evidence>
<reference evidence="2 3" key="1">
    <citation type="submission" date="2019-06" db="EMBL/GenBank/DDBJ databases">
        <title>Whole genome shotgun sequence of Pseudonocardia saturnea NBRC 14499.</title>
        <authorList>
            <person name="Hosoyama A."/>
            <person name="Uohara A."/>
            <person name="Ohji S."/>
            <person name="Ichikawa N."/>
        </authorList>
    </citation>
    <scope>NUCLEOTIDE SEQUENCE [LARGE SCALE GENOMIC DNA]</scope>
    <source>
        <strain evidence="2 3">NBRC 14499</strain>
    </source>
</reference>
<proteinExistence type="predicted"/>
<feature type="compositionally biased region" description="Pro residues" evidence="1">
    <location>
        <begin position="18"/>
        <end position="27"/>
    </location>
</feature>
<keyword evidence="3" id="KW-1185">Reference proteome</keyword>
<sequence length="169" mass="17221">MSGDAASGRYRCAEGPNAYPPAVPPDPLDGAGSQEANPPRHDLVTSCPVGAATRSPNGVAADTGAAVRRCSPPPDIPRQASSSPVVAPNTRRARALDPGHGGTRTPGGTVPGSIAPTRTEPGSAVPDRAVPDRAVPAGTEPETSREPEHDGTAGSGERWIDRLGWEEVV</sequence>
<dbReference type="Proteomes" id="UP000320693">
    <property type="component" value="Unassembled WGS sequence"/>
</dbReference>